<keyword evidence="7 11" id="KW-0067">ATP-binding</keyword>
<keyword evidence="4 10" id="KW-0808">Transferase</keyword>
<feature type="domain" description="Carbohydrate kinase PfkB" evidence="12">
    <location>
        <begin position="17"/>
        <end position="292"/>
    </location>
</feature>
<dbReference type="GO" id="GO:0044281">
    <property type="term" value="P:small molecule metabolic process"/>
    <property type="evidence" value="ECO:0007669"/>
    <property type="project" value="UniProtKB-ARBA"/>
</dbReference>
<dbReference type="Pfam" id="PF00294">
    <property type="entry name" value="PfkB"/>
    <property type="match status" value="1"/>
</dbReference>
<evidence type="ECO:0000313" key="14">
    <source>
        <dbReference type="Proteomes" id="UP000571817"/>
    </source>
</evidence>
<dbReference type="EC" id="2.7.1.56" evidence="2 11"/>
<dbReference type="CDD" id="cd01164">
    <property type="entry name" value="FruK_PfkB_like"/>
    <property type="match status" value="1"/>
</dbReference>
<evidence type="ECO:0000256" key="3">
    <source>
        <dbReference type="ARBA" id="ARBA00013596"/>
    </source>
</evidence>
<dbReference type="RefSeq" id="WP_179481983.1">
    <property type="nucleotide sequence ID" value="NZ_JACCFW010000001.1"/>
</dbReference>
<evidence type="ECO:0000259" key="12">
    <source>
        <dbReference type="Pfam" id="PF00294"/>
    </source>
</evidence>
<comment type="catalytic activity">
    <reaction evidence="9 11">
        <text>beta-D-fructose 1-phosphate + ATP = beta-D-fructose 1,6-bisphosphate + ADP + H(+)</text>
        <dbReference type="Rhea" id="RHEA:14213"/>
        <dbReference type="ChEBI" id="CHEBI:15378"/>
        <dbReference type="ChEBI" id="CHEBI:30616"/>
        <dbReference type="ChEBI" id="CHEBI:32966"/>
        <dbReference type="ChEBI" id="CHEBI:138881"/>
        <dbReference type="ChEBI" id="CHEBI:456216"/>
        <dbReference type="EC" id="2.7.1.56"/>
    </reaction>
</comment>
<dbReference type="AlphaFoldDB" id="A0A853DK63"/>
<protein>
    <recommendedName>
        <fullName evidence="3 11">1-phosphofructokinase</fullName>
        <shortName evidence="11">Fru1PK</shortName>
        <ecNumber evidence="2 11">2.7.1.56</ecNumber>
    </recommendedName>
    <alternativeName>
        <fullName evidence="8 11">Fructose 1-phosphate kinase</fullName>
    </alternativeName>
</protein>
<organism evidence="13 14">
    <name type="scientific">Allobranchiibius huperziae</name>
    <dbReference type="NCBI Taxonomy" id="1874116"/>
    <lineage>
        <taxon>Bacteria</taxon>
        <taxon>Bacillati</taxon>
        <taxon>Actinomycetota</taxon>
        <taxon>Actinomycetes</taxon>
        <taxon>Micrococcales</taxon>
        <taxon>Dermacoccaceae</taxon>
        <taxon>Allobranchiibius</taxon>
    </lineage>
</organism>
<dbReference type="InterPro" id="IPR017583">
    <property type="entry name" value="Tagatose/fructose_Pkinase"/>
</dbReference>
<dbReference type="InterPro" id="IPR011611">
    <property type="entry name" value="PfkB_dom"/>
</dbReference>
<evidence type="ECO:0000256" key="10">
    <source>
        <dbReference type="PIRNR" id="PIRNR000535"/>
    </source>
</evidence>
<evidence type="ECO:0000256" key="11">
    <source>
        <dbReference type="RuleBase" id="RU369061"/>
    </source>
</evidence>
<keyword evidence="6 11" id="KW-0418">Kinase</keyword>
<dbReference type="NCBIfam" id="TIGR03168">
    <property type="entry name" value="1-PFK"/>
    <property type="match status" value="1"/>
</dbReference>
<dbReference type="InterPro" id="IPR029056">
    <property type="entry name" value="Ribokinase-like"/>
</dbReference>
<dbReference type="InterPro" id="IPR022463">
    <property type="entry name" value="1-PFruKinase"/>
</dbReference>
<dbReference type="PANTHER" id="PTHR46566:SF5">
    <property type="entry name" value="1-PHOSPHOFRUCTOKINASE"/>
    <property type="match status" value="1"/>
</dbReference>
<accession>A0A853DK63</accession>
<evidence type="ECO:0000256" key="4">
    <source>
        <dbReference type="ARBA" id="ARBA00022679"/>
    </source>
</evidence>
<gene>
    <name evidence="13" type="ORF">HNR15_002337</name>
</gene>
<dbReference type="Proteomes" id="UP000571817">
    <property type="component" value="Unassembled WGS sequence"/>
</dbReference>
<dbReference type="FunFam" id="3.40.1190.20:FF:000001">
    <property type="entry name" value="Phosphofructokinase"/>
    <property type="match status" value="1"/>
</dbReference>
<dbReference type="PIRSF" id="PIRSF000535">
    <property type="entry name" value="1PFK/6PFK/LacC"/>
    <property type="match status" value="1"/>
</dbReference>
<keyword evidence="14" id="KW-1185">Reference proteome</keyword>
<dbReference type="NCBIfam" id="TIGR03828">
    <property type="entry name" value="pfkB"/>
    <property type="match status" value="1"/>
</dbReference>
<comment type="similarity">
    <text evidence="1 11">Belongs to the carbohydrate kinase PfkB family.</text>
</comment>
<reference evidence="13 14" key="1">
    <citation type="submission" date="2020-07" db="EMBL/GenBank/DDBJ databases">
        <title>Sequencing the genomes of 1000 actinobacteria strains.</title>
        <authorList>
            <person name="Klenk H.-P."/>
        </authorList>
    </citation>
    <scope>NUCLEOTIDE SEQUENCE [LARGE SCALE GENOMIC DNA]</scope>
    <source>
        <strain evidence="13 14">DSM 29531</strain>
    </source>
</reference>
<evidence type="ECO:0000256" key="5">
    <source>
        <dbReference type="ARBA" id="ARBA00022741"/>
    </source>
</evidence>
<evidence type="ECO:0000256" key="7">
    <source>
        <dbReference type="ARBA" id="ARBA00022840"/>
    </source>
</evidence>
<dbReference type="GO" id="GO:0016052">
    <property type="term" value="P:carbohydrate catabolic process"/>
    <property type="evidence" value="ECO:0007669"/>
    <property type="project" value="UniProtKB-ARBA"/>
</dbReference>
<evidence type="ECO:0000256" key="1">
    <source>
        <dbReference type="ARBA" id="ARBA00010688"/>
    </source>
</evidence>
<evidence type="ECO:0000256" key="8">
    <source>
        <dbReference type="ARBA" id="ARBA00032802"/>
    </source>
</evidence>
<evidence type="ECO:0000256" key="6">
    <source>
        <dbReference type="ARBA" id="ARBA00022777"/>
    </source>
</evidence>
<dbReference type="GO" id="GO:0005524">
    <property type="term" value="F:ATP binding"/>
    <property type="evidence" value="ECO:0007669"/>
    <property type="project" value="UniProtKB-UniRule"/>
</dbReference>
<evidence type="ECO:0000256" key="9">
    <source>
        <dbReference type="ARBA" id="ARBA00047745"/>
    </source>
</evidence>
<sequence length="315" mass="32106">MIVTLTPNPSLDRTLVLDRLVRGEVNRALESRLEPGGKGVNVTRALVANGSTSIAVFPCGGNNGRLMELLIAEERVTARVVPVGGPIRVNTAIVEPDGTTTKVNEPGSRFSEAETAAVLDQTASLLPHATWLAVCGSLAPGMPAHFPAHAVRLARDAGVRCAVDASGAALESGVSAGPDLIKPNRTELAELVGRPLDRLADVRAAAAELVRGGVGAVVVSLGRDGALAVDADTVALATATTSRPKSTVGAGDSLLAGMLFTLERSGTLADALATGVTWGTAAVQLPGTQVPRPGDLAGITPRTTYAPDEDLALAD</sequence>
<evidence type="ECO:0000256" key="2">
    <source>
        <dbReference type="ARBA" id="ARBA00012131"/>
    </source>
</evidence>
<dbReference type="GO" id="GO:0008662">
    <property type="term" value="F:1-phosphofructokinase activity"/>
    <property type="evidence" value="ECO:0007669"/>
    <property type="project" value="UniProtKB-UniRule"/>
</dbReference>
<dbReference type="EMBL" id="JACCFW010000001">
    <property type="protein sequence ID" value="NYJ75374.1"/>
    <property type="molecule type" value="Genomic_DNA"/>
</dbReference>
<comment type="function">
    <text evidence="11">Catalyzes the ATP-dependent phosphorylation of fructose-l-phosphate to fructose-l,6-bisphosphate.</text>
</comment>
<dbReference type="SUPFAM" id="SSF53613">
    <property type="entry name" value="Ribokinase-like"/>
    <property type="match status" value="1"/>
</dbReference>
<evidence type="ECO:0000313" key="13">
    <source>
        <dbReference type="EMBL" id="NYJ75374.1"/>
    </source>
</evidence>
<proteinExistence type="inferred from homology"/>
<keyword evidence="5 11" id="KW-0547">Nucleotide-binding</keyword>
<dbReference type="InterPro" id="IPR002173">
    <property type="entry name" value="Carboh/pur_kinase_PfkB_CS"/>
</dbReference>
<dbReference type="PROSITE" id="PS00584">
    <property type="entry name" value="PFKB_KINASES_2"/>
    <property type="match status" value="1"/>
</dbReference>
<comment type="caution">
    <text evidence="13">The sequence shown here is derived from an EMBL/GenBank/DDBJ whole genome shotgun (WGS) entry which is preliminary data.</text>
</comment>
<dbReference type="PANTHER" id="PTHR46566">
    <property type="entry name" value="1-PHOSPHOFRUCTOKINASE-RELATED"/>
    <property type="match status" value="1"/>
</dbReference>
<dbReference type="Gene3D" id="3.40.1190.20">
    <property type="match status" value="1"/>
</dbReference>
<dbReference type="GO" id="GO:0005829">
    <property type="term" value="C:cytosol"/>
    <property type="evidence" value="ECO:0007669"/>
    <property type="project" value="TreeGrafter"/>
</dbReference>
<name>A0A853DK63_9MICO</name>